<name>A0A345M924_9CAUD</name>
<dbReference type="KEGG" id="vg:55609983"/>
<dbReference type="GeneID" id="55609983"/>
<sequence>MSQLSLNQFILDTIAEWMRDNKGQRYGQFVFNRVALHRPEIGSALTGTIHDPFYANDNNDPRIHRFWAKVDELW</sequence>
<protein>
    <submittedName>
        <fullName evidence="2">Uncharacterized protein</fullName>
    </submittedName>
</protein>
<keyword evidence="3" id="KW-1185">Reference proteome</keyword>
<evidence type="ECO:0000313" key="2">
    <source>
        <dbReference type="EMBL" id="AXH66995.1"/>
    </source>
</evidence>
<organism evidence="2 3">
    <name type="scientific">Streptomyces phage StarPlatinum</name>
    <dbReference type="NCBI Taxonomy" id="2283265"/>
    <lineage>
        <taxon>Viruses</taxon>
        <taxon>Duplodnaviria</taxon>
        <taxon>Heunggongvirae</taxon>
        <taxon>Uroviricota</taxon>
        <taxon>Caudoviricetes</taxon>
        <taxon>Stanwilliamsviridae</taxon>
        <taxon>Boydwoodruffvirinae</taxon>
        <taxon>Karimacvirus</taxon>
        <taxon>Karimacvirus starplatinum</taxon>
        <taxon>Streptomyces virus StarPlatinum</taxon>
    </lineage>
</organism>
<dbReference type="EMBL" id="MH576965">
    <property type="protein sequence ID" value="AXH66771.1"/>
    <property type="molecule type" value="Genomic_DNA"/>
</dbReference>
<dbReference type="RefSeq" id="YP_009839685.1">
    <property type="nucleotide sequence ID" value="NC_048721.1"/>
</dbReference>
<dbReference type="Proteomes" id="UP000259988">
    <property type="component" value="Segment"/>
</dbReference>
<dbReference type="EMBL" id="MH576965">
    <property type="protein sequence ID" value="AXH66995.1"/>
    <property type="molecule type" value="Genomic_DNA"/>
</dbReference>
<reference evidence="2 3" key="1">
    <citation type="submission" date="2018-07" db="EMBL/GenBank/DDBJ databases">
        <authorList>
            <person name="Cook J.L."/>
            <person name="Tucker S.D."/>
            <person name="Kassa A.K."/>
            <person name="Jones J.A."/>
            <person name="Khadka D."/>
            <person name="Klug H.M."/>
            <person name="Layton S.R."/>
            <person name="Nayek S."/>
            <person name="Bhuiyan S."/>
            <person name="Kim T."/>
            <person name="Hughes L.E."/>
            <person name="Garlena R.A."/>
            <person name="Russell D.A."/>
            <person name="Pope W.H."/>
            <person name="Jacobs-Sera D."/>
            <person name="Hatfull G.F."/>
        </authorList>
    </citation>
    <scope>NUCLEOTIDE SEQUENCE [LARGE SCALE GENOMIC DNA]</scope>
</reference>
<evidence type="ECO:0000313" key="3">
    <source>
        <dbReference type="Proteomes" id="UP000259988"/>
    </source>
</evidence>
<evidence type="ECO:0000313" key="1">
    <source>
        <dbReference type="EMBL" id="AXH66771.1"/>
    </source>
</evidence>
<gene>
    <name evidence="2" type="primary">292</name>
    <name evidence="1" type="synonym">22</name>
    <name evidence="1" type="ORF">SEA_STARPLATINUM_22</name>
    <name evidence="2" type="ORF">SEA_STARPLATINUM_292</name>
</gene>
<accession>A0A345M924</accession>
<proteinExistence type="predicted"/>